<dbReference type="RefSeq" id="WP_133320356.1">
    <property type="nucleotide sequence ID" value="NZ_SMTF01000001.1"/>
</dbReference>
<dbReference type="SUPFAM" id="SSF52540">
    <property type="entry name" value="P-loop containing nucleoside triphosphate hydrolases"/>
    <property type="match status" value="2"/>
</dbReference>
<dbReference type="SUPFAM" id="SSF55464">
    <property type="entry name" value="Origin of replication-binding domain, RBD-like"/>
    <property type="match status" value="1"/>
</dbReference>
<gene>
    <name evidence="2" type="ORF">E2F46_01215</name>
</gene>
<dbReference type="InterPro" id="IPR027417">
    <property type="entry name" value="P-loop_NTPase"/>
</dbReference>
<dbReference type="Proteomes" id="UP000294796">
    <property type="component" value="Unassembled WGS sequence"/>
</dbReference>
<evidence type="ECO:0000313" key="3">
    <source>
        <dbReference type="Proteomes" id="UP000294796"/>
    </source>
</evidence>
<keyword evidence="3" id="KW-1185">Reference proteome</keyword>
<feature type="domain" description="TrwC relaxase" evidence="1">
    <location>
        <begin position="31"/>
        <end position="333"/>
    </location>
</feature>
<dbReference type="AlphaFoldDB" id="A0A4V3AMY0"/>
<proteinExistence type="predicted"/>
<dbReference type="InterPro" id="IPR014862">
    <property type="entry name" value="TrwC"/>
</dbReference>
<dbReference type="Gene3D" id="2.30.30.940">
    <property type="match status" value="1"/>
</dbReference>
<evidence type="ECO:0000313" key="2">
    <source>
        <dbReference type="EMBL" id="TDK28535.1"/>
    </source>
</evidence>
<organism evidence="2 3">
    <name type="scientific">Luteimonas aestuarii</name>
    <dbReference type="NCBI Taxonomy" id="453837"/>
    <lineage>
        <taxon>Bacteria</taxon>
        <taxon>Pseudomonadati</taxon>
        <taxon>Pseudomonadota</taxon>
        <taxon>Gammaproteobacteria</taxon>
        <taxon>Lysobacterales</taxon>
        <taxon>Lysobacteraceae</taxon>
        <taxon>Luteimonas</taxon>
    </lineage>
</organism>
<dbReference type="Gene3D" id="3.40.50.300">
    <property type="entry name" value="P-loop containing nucleotide triphosphate hydrolases"/>
    <property type="match status" value="2"/>
</dbReference>
<name>A0A4V3AMY0_9GAMM</name>
<accession>A0A4V3AMY0</accession>
<sequence length="942" mass="105760">MINCTRIDARGNNKRNGNMFDYLLATERLAIDNAVAYYAGSGPDPRQTINWGGSLAAELGLEGQPVTREVMELLGKGFSPTGRPLCKNAGEEPRLVIKKDRWDNVRLDDDGKPMEKWEGGHRVGFDLTISAPGDVSVAFALADEREKLAILKAHRQACAVAMGYIESKVETRREKGGKEVIGTQGLVWTAADHISNRNVQCDLHTHHLVFGVSTGEDGRWGTFDAIEIYRHRHAADHLYKAELYSAMKALGYGIQREREVDVMGRETGQILTTIAGIDRELVLQTKTRRQEILDYVKEHPSASHDEACKATRKKKEEPPFEQVVKDWQQTFANIARERPDLVPTTQSLKQTQGQHLDPHTFDEVLKRMHENEAMFCEHDLVRELGMEFAGQKNAEEVLQMVKEFTEQDDLVRVKAEHLHEDDRGNRLARKHREDRFCATWMVEWEAEIIRRSKERENETDLKLFRSTVDREIAAYEKRKGFTLTEEQKAAIGHLTYGTAGVGVMSGLAGTGKTTVAEVYKQCFEAEGKQLIGLAVGGRAAEKLEFESGMPSMSVARFFSQVRQGKIALTKKDVVVLDEAGMVATGDTLKLMTYCQQIGCKLLLQGDTDQLQPIAAGNGFELAKMALGDTKLTEIRRQKNAGDLITANSFYERDPQGRVKDMRRGHRSRQGTLDMGAQILRNLKERNCIDDFGTDKQAIKALVDDYLKDPTPMDEKLVLAHTRGEVTSLNMSIRKGLQEQGVLDKEEFTFRSIVKGKWEDLTLSRRDRVMFTATNNDLGVINGTEGTVESIRKDKAGGYDLVVRIEASNPKENGRLVRFNTSEHNALAHRYAMTVHKSQGQGKAEVYHLATNMGMLDQQSALVAFTRLTKGSYRMYTTDDVMERMAERLGTERHKEMALSVGLSETQAAPVRNLVQDVEELLAGLKPKPQVPVEKQRGAVLTR</sequence>
<dbReference type="CDD" id="cd18809">
    <property type="entry name" value="SF1_C_RecD"/>
    <property type="match status" value="1"/>
</dbReference>
<reference evidence="2 3" key="1">
    <citation type="submission" date="2019-03" db="EMBL/GenBank/DDBJ databases">
        <title>Luteimonas zhaokaii sp.nov., isolated from the rectal contents of Plateau pika in Yushu, Qinghai Province, China.</title>
        <authorList>
            <person name="Zhang G."/>
        </authorList>
    </citation>
    <scope>NUCLEOTIDE SEQUENCE [LARGE SCALE GENOMIC DNA]</scope>
    <source>
        <strain evidence="2 3">B9</strain>
    </source>
</reference>
<dbReference type="EMBL" id="SMTF01000001">
    <property type="protein sequence ID" value="TDK28535.1"/>
    <property type="molecule type" value="Genomic_DNA"/>
</dbReference>
<dbReference type="PANTHER" id="PTHR43788">
    <property type="entry name" value="DNA2/NAM7 HELICASE FAMILY MEMBER"/>
    <property type="match status" value="1"/>
</dbReference>
<dbReference type="InterPro" id="IPR050534">
    <property type="entry name" value="Coronavir_polyprotein_1ab"/>
</dbReference>
<dbReference type="Pfam" id="PF13604">
    <property type="entry name" value="AAA_30"/>
    <property type="match status" value="1"/>
</dbReference>
<dbReference type="OrthoDB" id="1634048at2"/>
<comment type="caution">
    <text evidence="2">The sequence shown here is derived from an EMBL/GenBank/DDBJ whole genome shotgun (WGS) entry which is preliminary data.</text>
</comment>
<evidence type="ECO:0000259" key="1">
    <source>
        <dbReference type="Pfam" id="PF08751"/>
    </source>
</evidence>
<protein>
    <submittedName>
        <fullName evidence="2">Conjugal transfer protein TraA</fullName>
    </submittedName>
</protein>
<dbReference type="NCBIfam" id="NF041492">
    <property type="entry name" value="MobF"/>
    <property type="match status" value="1"/>
</dbReference>
<dbReference type="Pfam" id="PF08751">
    <property type="entry name" value="TrwC"/>
    <property type="match status" value="1"/>
</dbReference>